<dbReference type="InterPro" id="IPR015847">
    <property type="entry name" value="ExoRNase_PH_dom2"/>
</dbReference>
<dbReference type="SUPFAM" id="SSF54211">
    <property type="entry name" value="Ribosomal protein S5 domain 2-like"/>
    <property type="match status" value="1"/>
</dbReference>
<dbReference type="PANTHER" id="PTHR11097">
    <property type="entry name" value="EXOSOME COMPLEX EXONUCLEASE RIBOSOMAL RNA PROCESSING PROTEIN"/>
    <property type="match status" value="1"/>
</dbReference>
<dbReference type="Pfam" id="PF01138">
    <property type="entry name" value="RNase_PH"/>
    <property type="match status" value="1"/>
</dbReference>
<dbReference type="InterPro" id="IPR036345">
    <property type="entry name" value="ExoRNase_PH_dom2_sf"/>
</dbReference>
<dbReference type="GO" id="GO:0034475">
    <property type="term" value="P:U4 snRNA 3'-end processing"/>
    <property type="evidence" value="ECO:0007669"/>
    <property type="project" value="TreeGrafter"/>
</dbReference>
<dbReference type="GO" id="GO:0071038">
    <property type="term" value="P:TRAMP-dependent tRNA surveillance pathway"/>
    <property type="evidence" value="ECO:0007669"/>
    <property type="project" value="TreeGrafter"/>
</dbReference>
<dbReference type="GO" id="GO:0071035">
    <property type="term" value="P:nuclear polyadenylation-dependent rRNA catabolic process"/>
    <property type="evidence" value="ECO:0007669"/>
    <property type="project" value="TreeGrafter"/>
</dbReference>
<organism evidence="10 11">
    <name type="scientific">Smittium culicis</name>
    <dbReference type="NCBI Taxonomy" id="133412"/>
    <lineage>
        <taxon>Eukaryota</taxon>
        <taxon>Fungi</taxon>
        <taxon>Fungi incertae sedis</taxon>
        <taxon>Zoopagomycota</taxon>
        <taxon>Kickxellomycotina</taxon>
        <taxon>Harpellomycetes</taxon>
        <taxon>Harpellales</taxon>
        <taxon>Legeriomycetaceae</taxon>
        <taxon>Smittium</taxon>
    </lineage>
</organism>
<evidence type="ECO:0000313" key="11">
    <source>
        <dbReference type="Proteomes" id="UP000187283"/>
    </source>
</evidence>
<keyword evidence="10" id="KW-0269">Exonuclease</keyword>
<dbReference type="Proteomes" id="UP000187283">
    <property type="component" value="Unassembled WGS sequence"/>
</dbReference>
<dbReference type="InterPro" id="IPR020568">
    <property type="entry name" value="Ribosomal_Su5_D2-typ_SF"/>
</dbReference>
<dbReference type="GO" id="GO:0035925">
    <property type="term" value="F:mRNA 3'-UTR AU-rich region binding"/>
    <property type="evidence" value="ECO:0007669"/>
    <property type="project" value="TreeGrafter"/>
</dbReference>
<name>A0A1R1XHT8_9FUNG</name>
<evidence type="ECO:0000256" key="5">
    <source>
        <dbReference type="ARBA" id="ARBA00022835"/>
    </source>
</evidence>
<feature type="domain" description="Exoribonuclease phosphorolytic" evidence="8">
    <location>
        <begin position="311"/>
        <end position="454"/>
    </location>
</feature>
<keyword evidence="10" id="KW-0378">Hydrolase</keyword>
<proteinExistence type="inferred from homology"/>
<evidence type="ECO:0000256" key="4">
    <source>
        <dbReference type="ARBA" id="ARBA00022490"/>
    </source>
</evidence>
<protein>
    <recommendedName>
        <fullName evidence="6">Ribosomal RNA-processing protein 42</fullName>
    </recommendedName>
</protein>
<dbReference type="InterPro" id="IPR027408">
    <property type="entry name" value="PNPase/RNase_PH_dom_sf"/>
</dbReference>
<keyword evidence="5" id="KW-0271">Exosome</keyword>
<feature type="region of interest" description="Disordered" evidence="7">
    <location>
        <begin position="572"/>
        <end position="592"/>
    </location>
</feature>
<dbReference type="GO" id="GO:0000177">
    <property type="term" value="C:cytoplasmic exosome (RNase complex)"/>
    <property type="evidence" value="ECO:0007669"/>
    <property type="project" value="TreeGrafter"/>
</dbReference>
<dbReference type="PANTHER" id="PTHR11097:SF8">
    <property type="entry name" value="EXOSOME COMPLEX COMPONENT RRP42"/>
    <property type="match status" value="1"/>
</dbReference>
<dbReference type="InterPro" id="IPR050590">
    <property type="entry name" value="Exosome_comp_Rrp42_subfam"/>
</dbReference>
<evidence type="ECO:0000256" key="3">
    <source>
        <dbReference type="ARBA" id="ARBA00006678"/>
    </source>
</evidence>
<evidence type="ECO:0000256" key="6">
    <source>
        <dbReference type="ARBA" id="ARBA00042523"/>
    </source>
</evidence>
<feature type="compositionally biased region" description="Polar residues" evidence="7">
    <location>
        <begin position="583"/>
        <end position="592"/>
    </location>
</feature>
<evidence type="ECO:0000313" key="10">
    <source>
        <dbReference type="EMBL" id="OMJ14215.1"/>
    </source>
</evidence>
<comment type="subcellular location">
    <subcellularLocation>
        <location evidence="1">Cytoplasm</location>
    </subcellularLocation>
    <subcellularLocation>
        <location evidence="2">Nucleus</location>
        <location evidence="2">Nucleolus</location>
    </subcellularLocation>
</comment>
<dbReference type="SUPFAM" id="SSF55666">
    <property type="entry name" value="Ribonuclease PH domain 2-like"/>
    <property type="match status" value="1"/>
</dbReference>
<evidence type="ECO:0000256" key="7">
    <source>
        <dbReference type="SAM" id="MobiDB-lite"/>
    </source>
</evidence>
<dbReference type="GO" id="GO:0005730">
    <property type="term" value="C:nucleolus"/>
    <property type="evidence" value="ECO:0007669"/>
    <property type="project" value="UniProtKB-SubCell"/>
</dbReference>
<evidence type="ECO:0000256" key="2">
    <source>
        <dbReference type="ARBA" id="ARBA00004604"/>
    </source>
</evidence>
<dbReference type="AlphaFoldDB" id="A0A1R1XHT8"/>
<evidence type="ECO:0000259" key="9">
    <source>
        <dbReference type="Pfam" id="PF03725"/>
    </source>
</evidence>
<dbReference type="GO" id="GO:0016075">
    <property type="term" value="P:rRNA catabolic process"/>
    <property type="evidence" value="ECO:0007669"/>
    <property type="project" value="TreeGrafter"/>
</dbReference>
<dbReference type="CDD" id="cd11367">
    <property type="entry name" value="RNase_PH_RRP42"/>
    <property type="match status" value="1"/>
</dbReference>
<comment type="caution">
    <text evidence="10">The sequence shown here is derived from an EMBL/GenBank/DDBJ whole genome shotgun (WGS) entry which is preliminary data.</text>
</comment>
<dbReference type="Pfam" id="PF03725">
    <property type="entry name" value="RNase_PH_C"/>
    <property type="match status" value="1"/>
</dbReference>
<dbReference type="GO" id="GO:0071028">
    <property type="term" value="P:nuclear mRNA surveillance"/>
    <property type="evidence" value="ECO:0007669"/>
    <property type="project" value="TreeGrafter"/>
</dbReference>
<dbReference type="GO" id="GO:0000467">
    <property type="term" value="P:exonucleolytic trimming to generate mature 3'-end of 5.8S rRNA from tricistronic rRNA transcript (SSU-rRNA, 5.8S rRNA, LSU-rRNA)"/>
    <property type="evidence" value="ECO:0007669"/>
    <property type="project" value="TreeGrafter"/>
</dbReference>
<dbReference type="EMBL" id="LSSN01003155">
    <property type="protein sequence ID" value="OMJ14215.1"/>
    <property type="molecule type" value="Genomic_DNA"/>
</dbReference>
<dbReference type="Gene3D" id="3.30.230.70">
    <property type="entry name" value="GHMP Kinase, N-terminal domain"/>
    <property type="match status" value="1"/>
</dbReference>
<feature type="domain" description="Exoribonuclease phosphorolytic" evidence="9">
    <location>
        <begin position="490"/>
        <end position="556"/>
    </location>
</feature>
<evidence type="ECO:0000256" key="1">
    <source>
        <dbReference type="ARBA" id="ARBA00004496"/>
    </source>
</evidence>
<evidence type="ECO:0000259" key="8">
    <source>
        <dbReference type="Pfam" id="PF01138"/>
    </source>
</evidence>
<keyword evidence="10" id="KW-0540">Nuclease</keyword>
<keyword evidence="4" id="KW-0963">Cytoplasm</keyword>
<accession>A0A1R1XHT8</accession>
<comment type="similarity">
    <text evidence="3">Belongs to the RNase PH family.</text>
</comment>
<dbReference type="InterPro" id="IPR001247">
    <property type="entry name" value="ExoRNase_PH_dom1"/>
</dbReference>
<keyword evidence="11" id="KW-1185">Reference proteome</keyword>
<reference evidence="10 11" key="1">
    <citation type="submission" date="2017-01" db="EMBL/GenBank/DDBJ databases">
        <authorList>
            <person name="Mah S.A."/>
            <person name="Swanson W.J."/>
            <person name="Moy G.W."/>
            <person name="Vacquier V.D."/>
        </authorList>
    </citation>
    <scope>NUCLEOTIDE SEQUENCE [LARGE SCALE GENOMIC DNA]</scope>
    <source>
        <strain evidence="10 11">GSMNP</strain>
    </source>
</reference>
<dbReference type="OrthoDB" id="272245at2759"/>
<dbReference type="GO" id="GO:0034473">
    <property type="term" value="P:U1 snRNA 3'-end processing"/>
    <property type="evidence" value="ECO:0007669"/>
    <property type="project" value="TreeGrafter"/>
</dbReference>
<dbReference type="GO" id="GO:0000176">
    <property type="term" value="C:nuclear exosome (RNase complex)"/>
    <property type="evidence" value="ECO:0007669"/>
    <property type="project" value="UniProtKB-ARBA"/>
</dbReference>
<gene>
    <name evidence="10" type="ORF">AYI70_g8023</name>
</gene>
<dbReference type="GO" id="GO:0034476">
    <property type="term" value="P:U5 snRNA 3'-end processing"/>
    <property type="evidence" value="ECO:0007669"/>
    <property type="project" value="TreeGrafter"/>
</dbReference>
<dbReference type="GO" id="GO:0004527">
    <property type="term" value="F:exonuclease activity"/>
    <property type="evidence" value="ECO:0007669"/>
    <property type="project" value="UniProtKB-KW"/>
</dbReference>
<dbReference type="STRING" id="133412.A0A1R1XHT8"/>
<sequence length="592" mass="65803">MKNVINNITSAFSPSQPSSFGFEFSRTQFTTAKQKASEDQFTLDDYQRHIPKSRSAVGQTVVDLVKSYLHRYSQPSSITGRRVGEDSNGLGTPENPDLKLGLSTFYNVCPKKSKKPTKRTYMCKVCVAVSKVEKMYRSAVSSHGIDSESARKLMKTYQDFKDHKMLVDEQRVRFTSLKGNLENHGKSYVDGHFGVLSKSKTSDLAAQRGVYTDDVGYNFIKYDQYTPRGYKYTMSIDSFKNYLSFFKLNNYLMACPISTMSPSDYEPKNFRLKVYKDVRNDRFAPSAPIISPNECSSGFPLNSADGRSNFDFREFSLVTGVVSQTYGSARCRLGNIGLGTDILVGIKAEIGTWQLGETELENKGKVVVNVEISPSAAQQFVNRTSDDYAIELTQLLSRIITGPQGGLDLQQLCIIPKQAYWILYIDALVLGYDGNIVDTLVYSTRAALCDVLLPKVVVESVIDEDTKTEHLAFEIVDDPDAVTSLNGCMDIPLSVSLYVIGSRFIADCTFIEEVVSTSRVTICMNKEGDICSIQKGNSKTGFPPSLLTEMLGVSKQICSDLISSQNILIDSSKKSNPDSNNPETSLTFLNRF</sequence>